<sequence>MCLNLTDINLAIGDVTPMLHPNGGMIDIDDDGSPSDEDIIFPDNENIDTCIIGVVVTVILVRTLSRKQMCSHNLLIIGPLSEIRNEPCNRGGESSSSIPEDPDVLSIFKQTGRPLAKMSLRYLFTKEYYAAHIYILFNCPKITTTYLK</sequence>
<dbReference type="AlphaFoldDB" id="A0A8X8YG09"/>
<protein>
    <submittedName>
        <fullName evidence="1">Uncharacterized protein</fullName>
    </submittedName>
</protein>
<comment type="caution">
    <text evidence="1">The sequence shown here is derived from an EMBL/GenBank/DDBJ whole genome shotgun (WGS) entry which is preliminary data.</text>
</comment>
<reference evidence="1" key="1">
    <citation type="submission" date="2018-01" db="EMBL/GenBank/DDBJ databases">
        <authorList>
            <person name="Mao J.F."/>
        </authorList>
    </citation>
    <scope>NUCLEOTIDE SEQUENCE</scope>
    <source>
        <strain evidence="1">Huo1</strain>
        <tissue evidence="1">Leaf</tissue>
    </source>
</reference>
<accession>A0A8X8YG09</accession>
<keyword evidence="2" id="KW-1185">Reference proteome</keyword>
<gene>
    <name evidence="1" type="ORF">SASPL_108837</name>
</gene>
<evidence type="ECO:0000313" key="1">
    <source>
        <dbReference type="EMBL" id="KAG6430764.1"/>
    </source>
</evidence>
<evidence type="ECO:0000313" key="2">
    <source>
        <dbReference type="Proteomes" id="UP000298416"/>
    </source>
</evidence>
<organism evidence="1">
    <name type="scientific">Salvia splendens</name>
    <name type="common">Scarlet sage</name>
    <dbReference type="NCBI Taxonomy" id="180675"/>
    <lineage>
        <taxon>Eukaryota</taxon>
        <taxon>Viridiplantae</taxon>
        <taxon>Streptophyta</taxon>
        <taxon>Embryophyta</taxon>
        <taxon>Tracheophyta</taxon>
        <taxon>Spermatophyta</taxon>
        <taxon>Magnoliopsida</taxon>
        <taxon>eudicotyledons</taxon>
        <taxon>Gunneridae</taxon>
        <taxon>Pentapetalae</taxon>
        <taxon>asterids</taxon>
        <taxon>lamiids</taxon>
        <taxon>Lamiales</taxon>
        <taxon>Lamiaceae</taxon>
        <taxon>Nepetoideae</taxon>
        <taxon>Mentheae</taxon>
        <taxon>Salviinae</taxon>
        <taxon>Salvia</taxon>
        <taxon>Salvia subgen. Calosphace</taxon>
        <taxon>core Calosphace</taxon>
    </lineage>
</organism>
<reference evidence="1" key="2">
    <citation type="submission" date="2020-08" db="EMBL/GenBank/DDBJ databases">
        <title>Plant Genome Project.</title>
        <authorList>
            <person name="Zhang R.-G."/>
        </authorList>
    </citation>
    <scope>NUCLEOTIDE SEQUENCE</scope>
    <source>
        <strain evidence="1">Huo1</strain>
        <tissue evidence="1">Leaf</tissue>
    </source>
</reference>
<proteinExistence type="predicted"/>
<dbReference type="Proteomes" id="UP000298416">
    <property type="component" value="Unassembled WGS sequence"/>
</dbReference>
<dbReference type="EMBL" id="PNBA02000003">
    <property type="protein sequence ID" value="KAG6430764.1"/>
    <property type="molecule type" value="Genomic_DNA"/>
</dbReference>
<name>A0A8X8YG09_SALSN</name>